<name>A0A4U3KUS9_9BACT</name>
<sequence length="274" mass="30144">MPFLIWITAVFIFITGCKRELSCEGCQHPVADGILNCDSFFIHGDYTASTTPNDSNYAATSVTVFTPGAYTIYSDTVNGYYFYKAGYFENTGAQQVTLKAYGQINSSDTSHFTFHFGNSVCTYDVGPPQDTEPPMYYSFVANGIPYSGISDSAYLTYQVVSGDEIYGMSFRTLLLTPSDSLFSLGVNRVNTPVTTGTYHAALAVADDFSGGINFSVNNEFIYGTSRYLPSFQIFLTDYGLPDRLVKGTFSGPVMDGGNNTIYITKGKFKTYLRH</sequence>
<gene>
    <name evidence="1" type="ORF">FC093_18020</name>
</gene>
<protein>
    <submittedName>
        <fullName evidence="1">Uncharacterized protein</fullName>
    </submittedName>
</protein>
<dbReference type="AlphaFoldDB" id="A0A4U3KUS9"/>
<proteinExistence type="predicted"/>
<comment type="caution">
    <text evidence="1">The sequence shown here is derived from an EMBL/GenBank/DDBJ whole genome shotgun (WGS) entry which is preliminary data.</text>
</comment>
<dbReference type="OrthoDB" id="677490at2"/>
<dbReference type="EMBL" id="SZQL01000016">
    <property type="protein sequence ID" value="TKK66150.1"/>
    <property type="molecule type" value="Genomic_DNA"/>
</dbReference>
<dbReference type="Proteomes" id="UP000305848">
    <property type="component" value="Unassembled WGS sequence"/>
</dbReference>
<evidence type="ECO:0000313" key="2">
    <source>
        <dbReference type="Proteomes" id="UP000305848"/>
    </source>
</evidence>
<reference evidence="1 2" key="1">
    <citation type="submission" date="2019-05" db="EMBL/GenBank/DDBJ databases">
        <title>Panacibacter sp. strain 17mud1-8 Genome sequencing and assembly.</title>
        <authorList>
            <person name="Chhetri G."/>
        </authorList>
    </citation>
    <scope>NUCLEOTIDE SEQUENCE [LARGE SCALE GENOMIC DNA]</scope>
    <source>
        <strain evidence="1 2">17mud1-8</strain>
    </source>
</reference>
<accession>A0A4U3KUS9</accession>
<dbReference type="RefSeq" id="WP_137263207.1">
    <property type="nucleotide sequence ID" value="NZ_SZQL01000016.1"/>
</dbReference>
<keyword evidence="2" id="KW-1185">Reference proteome</keyword>
<organism evidence="1 2">
    <name type="scientific">Ilyomonas limi</name>
    <dbReference type="NCBI Taxonomy" id="2575867"/>
    <lineage>
        <taxon>Bacteria</taxon>
        <taxon>Pseudomonadati</taxon>
        <taxon>Bacteroidota</taxon>
        <taxon>Chitinophagia</taxon>
        <taxon>Chitinophagales</taxon>
        <taxon>Chitinophagaceae</taxon>
        <taxon>Ilyomonas</taxon>
    </lineage>
</organism>
<evidence type="ECO:0000313" key="1">
    <source>
        <dbReference type="EMBL" id="TKK66150.1"/>
    </source>
</evidence>